<dbReference type="GO" id="GO:0009279">
    <property type="term" value="C:cell outer membrane"/>
    <property type="evidence" value="ECO:0007669"/>
    <property type="project" value="UniProtKB-SubCell"/>
</dbReference>
<keyword evidence="13" id="KW-0732">Signal</keyword>
<keyword evidence="7" id="KW-0406">Ion transport</keyword>
<dbReference type="PROSITE" id="PS52016">
    <property type="entry name" value="TONB_DEPENDENT_REC_3"/>
    <property type="match status" value="1"/>
</dbReference>
<dbReference type="EMBL" id="JABBGM010000002">
    <property type="protein sequence ID" value="NML93010.1"/>
    <property type="molecule type" value="Genomic_DNA"/>
</dbReference>
<comment type="subcellular location">
    <subcellularLocation>
        <location evidence="1 11">Cell outer membrane</location>
        <topology evidence="1 11">Multi-pass membrane protein</topology>
    </subcellularLocation>
</comment>
<dbReference type="AlphaFoldDB" id="A0A7Y0BMM7"/>
<keyword evidence="16" id="KW-1185">Reference proteome</keyword>
<organism evidence="15 16">
    <name type="scientific">Novosphingobium olei</name>
    <dbReference type="NCBI Taxonomy" id="2728851"/>
    <lineage>
        <taxon>Bacteria</taxon>
        <taxon>Pseudomonadati</taxon>
        <taxon>Pseudomonadota</taxon>
        <taxon>Alphaproteobacteria</taxon>
        <taxon>Sphingomonadales</taxon>
        <taxon>Sphingomonadaceae</taxon>
        <taxon>Novosphingobium</taxon>
    </lineage>
</organism>
<accession>A0A7Y0BMM7</accession>
<keyword evidence="8" id="KW-0798">TonB box</keyword>
<keyword evidence="3 11" id="KW-1134">Transmembrane beta strand</keyword>
<evidence type="ECO:0000256" key="5">
    <source>
        <dbReference type="ARBA" id="ARBA00022692"/>
    </source>
</evidence>
<comment type="caution">
    <text evidence="15">The sequence shown here is derived from an EMBL/GenBank/DDBJ whole genome shotgun (WGS) entry which is preliminary data.</text>
</comment>
<dbReference type="Gene3D" id="2.40.170.20">
    <property type="entry name" value="TonB-dependent receptor, beta-barrel domain"/>
    <property type="match status" value="1"/>
</dbReference>
<evidence type="ECO:0000256" key="9">
    <source>
        <dbReference type="ARBA" id="ARBA00023136"/>
    </source>
</evidence>
<protein>
    <submittedName>
        <fullName evidence="15">TonB-dependent receptor plug domain-containing protein</fullName>
    </submittedName>
</protein>
<evidence type="ECO:0000256" key="10">
    <source>
        <dbReference type="ARBA" id="ARBA00023237"/>
    </source>
</evidence>
<evidence type="ECO:0000256" key="2">
    <source>
        <dbReference type="ARBA" id="ARBA00022448"/>
    </source>
</evidence>
<dbReference type="InterPro" id="IPR012910">
    <property type="entry name" value="Plug_dom"/>
</dbReference>
<dbReference type="InterPro" id="IPR036942">
    <property type="entry name" value="Beta-barrel_TonB_sf"/>
</dbReference>
<evidence type="ECO:0000256" key="1">
    <source>
        <dbReference type="ARBA" id="ARBA00004571"/>
    </source>
</evidence>
<feature type="chain" id="PRO_5031570290" evidence="13">
    <location>
        <begin position="26"/>
        <end position="471"/>
    </location>
</feature>
<feature type="compositionally biased region" description="Basic residues" evidence="12">
    <location>
        <begin position="414"/>
        <end position="425"/>
    </location>
</feature>
<feature type="signal peptide" evidence="13">
    <location>
        <begin position="1"/>
        <end position="25"/>
    </location>
</feature>
<keyword evidence="2 11" id="KW-0813">Transport</keyword>
<keyword evidence="4" id="KW-0410">Iron transport</keyword>
<evidence type="ECO:0000259" key="14">
    <source>
        <dbReference type="Pfam" id="PF07715"/>
    </source>
</evidence>
<reference evidence="15 16" key="1">
    <citation type="submission" date="2020-04" db="EMBL/GenBank/DDBJ databases">
        <title>Novosphingobium sp. TW-4 isolated from soil.</title>
        <authorList>
            <person name="Dahal R.H."/>
            <person name="Chaudhary D.K."/>
        </authorList>
    </citation>
    <scope>NUCLEOTIDE SEQUENCE [LARGE SCALE GENOMIC DNA]</scope>
    <source>
        <strain evidence="15 16">TW-4</strain>
    </source>
</reference>
<keyword evidence="5 11" id="KW-0812">Transmembrane</keyword>
<name>A0A7Y0BMM7_9SPHN</name>
<evidence type="ECO:0000313" key="15">
    <source>
        <dbReference type="EMBL" id="NML93010.1"/>
    </source>
</evidence>
<evidence type="ECO:0000256" key="7">
    <source>
        <dbReference type="ARBA" id="ARBA00023065"/>
    </source>
</evidence>
<dbReference type="GO" id="GO:0006826">
    <property type="term" value="P:iron ion transport"/>
    <property type="evidence" value="ECO:0007669"/>
    <property type="project" value="UniProtKB-KW"/>
</dbReference>
<evidence type="ECO:0000256" key="6">
    <source>
        <dbReference type="ARBA" id="ARBA00023004"/>
    </source>
</evidence>
<gene>
    <name evidence="15" type="ORF">HHL27_04925</name>
</gene>
<keyword evidence="6" id="KW-0408">Iron</keyword>
<evidence type="ECO:0000256" key="4">
    <source>
        <dbReference type="ARBA" id="ARBA00022496"/>
    </source>
</evidence>
<dbReference type="InterPro" id="IPR039426">
    <property type="entry name" value="TonB-dep_rcpt-like"/>
</dbReference>
<evidence type="ECO:0000256" key="11">
    <source>
        <dbReference type="PROSITE-ProRule" id="PRU01360"/>
    </source>
</evidence>
<evidence type="ECO:0000256" key="3">
    <source>
        <dbReference type="ARBA" id="ARBA00022452"/>
    </source>
</evidence>
<dbReference type="Proteomes" id="UP000583556">
    <property type="component" value="Unassembled WGS sequence"/>
</dbReference>
<dbReference type="PANTHER" id="PTHR32552">
    <property type="entry name" value="FERRICHROME IRON RECEPTOR-RELATED"/>
    <property type="match status" value="1"/>
</dbReference>
<feature type="domain" description="TonB-dependent receptor plug" evidence="14">
    <location>
        <begin position="54"/>
        <end position="160"/>
    </location>
</feature>
<keyword evidence="15" id="KW-0675">Receptor</keyword>
<feature type="region of interest" description="Disordered" evidence="12">
    <location>
        <begin position="324"/>
        <end position="346"/>
    </location>
</feature>
<evidence type="ECO:0000256" key="8">
    <source>
        <dbReference type="ARBA" id="ARBA00023077"/>
    </source>
</evidence>
<dbReference type="Pfam" id="PF07715">
    <property type="entry name" value="Plug"/>
    <property type="match status" value="1"/>
</dbReference>
<keyword evidence="9 11" id="KW-0472">Membrane</keyword>
<comment type="similarity">
    <text evidence="11">Belongs to the TonB-dependent receptor family.</text>
</comment>
<sequence length="471" mass="50557">MKKTGWNCSMGAIALVMMAPALAHAAEDAPGGAEPPVAGITDIIVTAQKTTSTIQKTPISIAVVTGQQISALAQTGADGALQNVAGVEVQGAARGFVISIRGLGTDTPPGVGESSVSTNFDGVYSIRAEANTIGFYDLDRVEVLRGPQSTLYGRNATGGVVNMISANPKLGETSGSANIGVGNYSLFRGEAALNVPIGETLALRVSGTGISRDGYLSNGHNDQKGAGVRAKLLWKPTEDLSVLAGYESAWIKGKGQGAVESANFTTGDYYTTADPGIGGQNYHGYKVWSQIDWKVGPGTLTIIPALPARFGNQPRVLRRSRRVRLRSQEHRAGQRRSSLCRRSRITGQVDRRPVSLRIQPVHVLGSQRGIWQPGWLLAQPGHLERGVRTSHGSGDRQPSPDRRRAPELGQAPRAGHRRVRQHRRRQDQGRFLRLSRRSGSRSEPDVAGVFHCLQRVPSGRCQCVRRQPVQA</sequence>
<dbReference type="SUPFAM" id="SSF56935">
    <property type="entry name" value="Porins"/>
    <property type="match status" value="1"/>
</dbReference>
<feature type="region of interest" description="Disordered" evidence="12">
    <location>
        <begin position="385"/>
        <end position="444"/>
    </location>
</feature>
<evidence type="ECO:0000313" key="16">
    <source>
        <dbReference type="Proteomes" id="UP000583556"/>
    </source>
</evidence>
<evidence type="ECO:0000256" key="12">
    <source>
        <dbReference type="SAM" id="MobiDB-lite"/>
    </source>
</evidence>
<dbReference type="PANTHER" id="PTHR32552:SF81">
    <property type="entry name" value="TONB-DEPENDENT OUTER MEMBRANE RECEPTOR"/>
    <property type="match status" value="1"/>
</dbReference>
<proteinExistence type="inferred from homology"/>
<evidence type="ECO:0000256" key="13">
    <source>
        <dbReference type="SAM" id="SignalP"/>
    </source>
</evidence>
<keyword evidence="10 11" id="KW-0998">Cell outer membrane</keyword>